<dbReference type="PANTHER" id="PTHR43625">
    <property type="entry name" value="AFLATOXIN B1 ALDEHYDE REDUCTASE"/>
    <property type="match status" value="1"/>
</dbReference>
<name>A0ABM8DR95_9BACT</name>
<evidence type="ECO:0000256" key="1">
    <source>
        <dbReference type="ARBA" id="ARBA00023002"/>
    </source>
</evidence>
<dbReference type="SUPFAM" id="SSF51430">
    <property type="entry name" value="NAD(P)-linked oxidoreductase"/>
    <property type="match status" value="1"/>
</dbReference>
<keyword evidence="4" id="KW-1185">Reference proteome</keyword>
<dbReference type="PROSITE" id="PS51257">
    <property type="entry name" value="PROKAR_LIPOPROTEIN"/>
    <property type="match status" value="1"/>
</dbReference>
<protein>
    <submittedName>
        <fullName evidence="3">Oxidoreductase</fullName>
    </submittedName>
</protein>
<gene>
    <name evidence="3" type="ORF">GETHOR_16290</name>
</gene>
<reference evidence="4" key="1">
    <citation type="journal article" date="2023" name="Int. J. Syst. Evol. Microbiol.">
        <title>Mesoterricola silvestris gen. nov., sp. nov., Mesoterricola sediminis sp. nov., Geothrix oryzae sp. nov., Geothrix edaphica sp. nov., Geothrix rubra sp. nov., and Geothrix limicola sp. nov., six novel members of Acidobacteriota isolated from soils.</title>
        <authorList>
            <person name="Itoh H."/>
            <person name="Sugisawa Y."/>
            <person name="Mise K."/>
            <person name="Xu Z."/>
            <person name="Kuniyasu M."/>
            <person name="Ushijima N."/>
            <person name="Kawano K."/>
            <person name="Kobayashi E."/>
            <person name="Shiratori Y."/>
            <person name="Masuda Y."/>
            <person name="Senoo K."/>
        </authorList>
    </citation>
    <scope>NUCLEOTIDE SEQUENCE [LARGE SCALE GENOMIC DNA]</scope>
    <source>
        <strain evidence="4">Red222</strain>
    </source>
</reference>
<proteinExistence type="predicted"/>
<dbReference type="InterPro" id="IPR023210">
    <property type="entry name" value="NADP_OxRdtase_dom"/>
</dbReference>
<dbReference type="PANTHER" id="PTHR43625:SF40">
    <property type="entry name" value="ALDO-KETO REDUCTASE YAKC [NADP(+)]"/>
    <property type="match status" value="1"/>
</dbReference>
<feature type="domain" description="NADP-dependent oxidoreductase" evidence="2">
    <location>
        <begin position="16"/>
        <end position="306"/>
    </location>
</feature>
<dbReference type="CDD" id="cd19076">
    <property type="entry name" value="AKR_AKR13A_13D"/>
    <property type="match status" value="1"/>
</dbReference>
<dbReference type="InterPro" id="IPR036812">
    <property type="entry name" value="NAD(P)_OxRdtase_dom_sf"/>
</dbReference>
<dbReference type="RefSeq" id="WP_286353251.1">
    <property type="nucleotide sequence ID" value="NZ_AP027079.1"/>
</dbReference>
<organism evidence="3 4">
    <name type="scientific">Geothrix oryzae</name>
    <dbReference type="NCBI Taxonomy" id="2927975"/>
    <lineage>
        <taxon>Bacteria</taxon>
        <taxon>Pseudomonadati</taxon>
        <taxon>Acidobacteriota</taxon>
        <taxon>Holophagae</taxon>
        <taxon>Holophagales</taxon>
        <taxon>Holophagaceae</taxon>
        <taxon>Geothrix</taxon>
    </lineage>
</organism>
<evidence type="ECO:0000313" key="3">
    <source>
        <dbReference type="EMBL" id="BDU69528.1"/>
    </source>
</evidence>
<keyword evidence="1" id="KW-0560">Oxidoreductase</keyword>
<accession>A0ABM8DR95</accession>
<evidence type="ECO:0000259" key="2">
    <source>
        <dbReference type="Pfam" id="PF00248"/>
    </source>
</evidence>
<dbReference type="Gene3D" id="3.20.20.100">
    <property type="entry name" value="NADP-dependent oxidoreductase domain"/>
    <property type="match status" value="1"/>
</dbReference>
<dbReference type="Pfam" id="PF00248">
    <property type="entry name" value="Aldo_ket_red"/>
    <property type="match status" value="1"/>
</dbReference>
<evidence type="ECO:0000313" key="4">
    <source>
        <dbReference type="Proteomes" id="UP001242010"/>
    </source>
</evidence>
<dbReference type="Proteomes" id="UP001242010">
    <property type="component" value="Chromosome"/>
</dbReference>
<dbReference type="InterPro" id="IPR050791">
    <property type="entry name" value="Aldo-Keto_reductase"/>
</dbReference>
<sequence length="329" mass="35739">MLTRPLGTQGLTVSALGLGCMGMSDFYGHRDDAESTATLHHAVDRGVTFFDTADMYGPHLNEILVGKALAGVRNRVVIATKFGILRDPDDPSVRGVCGRPDYVRTACDASLKRLGVEVIDLYYQHRVDPAVPIEDTVGAMADLVRAGKVRFLGLSEVSAATLRRACAVHPISAVQSEYSLWTRDPEEGLLQACRELGVGFVPYSPLGRGFLAGQIKRFEDFEPGDYRRNSPRFQGENFQKNLDLVARLEDMAAARGCTASQLALAWVLGQGGDVVPIPGTKRRDRLDENLGALEQVLCPGELQELNGLFPPGAAAGTRYPEAAMHMVNR</sequence>
<dbReference type="EMBL" id="AP027079">
    <property type="protein sequence ID" value="BDU69528.1"/>
    <property type="molecule type" value="Genomic_DNA"/>
</dbReference>